<keyword evidence="6" id="KW-0414">Isoprene biosynthesis</keyword>
<dbReference type="InterPro" id="IPR033749">
    <property type="entry name" value="Polyprenyl_synt_CS"/>
</dbReference>
<dbReference type="eggNOG" id="COG0142">
    <property type="taxonomic scope" value="Bacteria"/>
</dbReference>
<dbReference type="PROSITE" id="PS00723">
    <property type="entry name" value="POLYPRENYL_SYNTHASE_1"/>
    <property type="match status" value="1"/>
</dbReference>
<dbReference type="PROSITE" id="PS00444">
    <property type="entry name" value="POLYPRENYL_SYNTHASE_2"/>
    <property type="match status" value="1"/>
</dbReference>
<evidence type="ECO:0000256" key="2">
    <source>
        <dbReference type="ARBA" id="ARBA00006706"/>
    </source>
</evidence>
<evidence type="ECO:0000256" key="4">
    <source>
        <dbReference type="ARBA" id="ARBA00022723"/>
    </source>
</evidence>
<evidence type="ECO:0000313" key="9">
    <source>
        <dbReference type="Proteomes" id="UP000002710"/>
    </source>
</evidence>
<dbReference type="GO" id="GO:0046872">
    <property type="term" value="F:metal ion binding"/>
    <property type="evidence" value="ECO:0007669"/>
    <property type="project" value="UniProtKB-KW"/>
</dbReference>
<keyword evidence="3 7" id="KW-0808">Transferase</keyword>
<dbReference type="PANTHER" id="PTHR43281:SF1">
    <property type="entry name" value="FARNESYL DIPHOSPHATE SYNTHASE"/>
    <property type="match status" value="1"/>
</dbReference>
<gene>
    <name evidence="8" type="ordered locus">Dde_2201</name>
</gene>
<dbReference type="GO" id="GO:0016114">
    <property type="term" value="P:terpenoid biosynthetic process"/>
    <property type="evidence" value="ECO:0007669"/>
    <property type="project" value="UniProtKB-ARBA"/>
</dbReference>
<dbReference type="Gene3D" id="1.10.600.10">
    <property type="entry name" value="Farnesyl Diphosphate Synthase"/>
    <property type="match status" value="1"/>
</dbReference>
<dbReference type="AlphaFoldDB" id="Q30Z98"/>
<dbReference type="NCBIfam" id="NF045485">
    <property type="entry name" value="FPPsyn"/>
    <property type="match status" value="1"/>
</dbReference>
<dbReference type="EMBL" id="CP000112">
    <property type="protein sequence ID" value="ABB38998.1"/>
    <property type="molecule type" value="Genomic_DNA"/>
</dbReference>
<comment type="similarity">
    <text evidence="2 7">Belongs to the FPP/GGPP synthase family.</text>
</comment>
<dbReference type="Proteomes" id="UP000002710">
    <property type="component" value="Chromosome"/>
</dbReference>
<evidence type="ECO:0000256" key="7">
    <source>
        <dbReference type="RuleBase" id="RU004466"/>
    </source>
</evidence>
<sequence length="304" mass="31775">MSHADEMTPQAMKQRLAAEALEVEAYLGGCLKGRGIPCDLLKAMDYSLLAGGKRLRPVLCLTTAGLFGLARDAVLPFAAAIELIHTYSLVHDDLPAMDDDDLRRGMPSNHKKFGEATAILAGDGLLTEAFCLMASAGAAVEASRVLSALSVVAAAAGAGGMVGGQMLDMEYTGRADVSLDMLRGMHAMKTGALIRCSCLAGALLAGAPHEDAERISHYGEAIGAAFQIVDDILDETGDEATLGKPVGSDSGQGKNTYPSLLGLERSRELAQQQVDAAVACLSGYEGENALFLRALAQYIADRAM</sequence>
<keyword evidence="4" id="KW-0479">Metal-binding</keyword>
<dbReference type="InterPro" id="IPR008949">
    <property type="entry name" value="Isoprenoid_synthase_dom_sf"/>
</dbReference>
<dbReference type="PANTHER" id="PTHR43281">
    <property type="entry name" value="FARNESYL DIPHOSPHATE SYNTHASE"/>
    <property type="match status" value="1"/>
</dbReference>
<dbReference type="GO" id="GO:0004659">
    <property type="term" value="F:prenyltransferase activity"/>
    <property type="evidence" value="ECO:0007669"/>
    <property type="project" value="InterPro"/>
</dbReference>
<accession>Q30Z98</accession>
<name>Q30Z98_OLEA2</name>
<dbReference type="SFLD" id="SFLDS00005">
    <property type="entry name" value="Isoprenoid_Synthase_Type_I"/>
    <property type="match status" value="1"/>
</dbReference>
<dbReference type="SFLD" id="SFLDG01017">
    <property type="entry name" value="Polyprenyl_Transferase_Like"/>
    <property type="match status" value="1"/>
</dbReference>
<dbReference type="InterPro" id="IPR000092">
    <property type="entry name" value="Polyprenyl_synt"/>
</dbReference>
<organism evidence="8 9">
    <name type="scientific">Oleidesulfovibrio alaskensis (strain ATCC BAA-1058 / DSM 17464 / G20)</name>
    <name type="common">Desulfovibrio alaskensis</name>
    <dbReference type="NCBI Taxonomy" id="207559"/>
    <lineage>
        <taxon>Bacteria</taxon>
        <taxon>Pseudomonadati</taxon>
        <taxon>Thermodesulfobacteriota</taxon>
        <taxon>Desulfovibrionia</taxon>
        <taxon>Desulfovibrionales</taxon>
        <taxon>Desulfovibrionaceae</taxon>
        <taxon>Oleidesulfovibrio</taxon>
    </lineage>
</organism>
<dbReference type="KEGG" id="dde:Dde_2201"/>
<evidence type="ECO:0000256" key="5">
    <source>
        <dbReference type="ARBA" id="ARBA00022842"/>
    </source>
</evidence>
<evidence type="ECO:0000256" key="6">
    <source>
        <dbReference type="ARBA" id="ARBA00023229"/>
    </source>
</evidence>
<dbReference type="GO" id="GO:0005737">
    <property type="term" value="C:cytoplasm"/>
    <property type="evidence" value="ECO:0007669"/>
    <property type="project" value="UniProtKB-ARBA"/>
</dbReference>
<dbReference type="HOGENOM" id="CLU_014015_0_0_7"/>
<dbReference type="SUPFAM" id="SSF48576">
    <property type="entry name" value="Terpenoid synthases"/>
    <property type="match status" value="1"/>
</dbReference>
<reference evidence="8 9" key="1">
    <citation type="journal article" date="2011" name="J. Bacteriol.">
        <title>Complete genome sequence and updated annotation of Desulfovibrio alaskensis G20.</title>
        <authorList>
            <person name="Hauser L.J."/>
            <person name="Land M.L."/>
            <person name="Brown S.D."/>
            <person name="Larimer F."/>
            <person name="Keller K.L."/>
            <person name="Rapp-Giles B.J."/>
            <person name="Price M.N."/>
            <person name="Lin M."/>
            <person name="Bruce D.C."/>
            <person name="Detter J.C."/>
            <person name="Tapia R."/>
            <person name="Han C.S."/>
            <person name="Goodwin L.A."/>
            <person name="Cheng J.F."/>
            <person name="Pitluck S."/>
            <person name="Copeland A."/>
            <person name="Lucas S."/>
            <person name="Nolan M."/>
            <person name="Lapidus A.L."/>
            <person name="Palumbo A.V."/>
            <person name="Wall J.D."/>
        </authorList>
    </citation>
    <scope>NUCLEOTIDE SEQUENCE [LARGE SCALE GENOMIC DNA]</scope>
    <source>
        <strain evidence="9">ATCC BAA 1058 / DSM 17464 / G20</strain>
    </source>
</reference>
<dbReference type="STRING" id="207559.Dde_2201"/>
<evidence type="ECO:0000256" key="1">
    <source>
        <dbReference type="ARBA" id="ARBA00001946"/>
    </source>
</evidence>
<dbReference type="CDD" id="cd00685">
    <property type="entry name" value="Trans_IPPS_HT"/>
    <property type="match status" value="1"/>
</dbReference>
<dbReference type="InterPro" id="IPR053378">
    <property type="entry name" value="Prenyl_diphosphate_synthase"/>
</dbReference>
<protein>
    <submittedName>
        <fullName evidence="8">Polyprenyl synthetase</fullName>
    </submittedName>
</protein>
<keyword evidence="9" id="KW-1185">Reference proteome</keyword>
<dbReference type="Pfam" id="PF00348">
    <property type="entry name" value="polyprenyl_synt"/>
    <property type="match status" value="1"/>
</dbReference>
<dbReference type="RefSeq" id="WP_011368093.1">
    <property type="nucleotide sequence ID" value="NC_007519.1"/>
</dbReference>
<proteinExistence type="inferred from homology"/>
<evidence type="ECO:0000256" key="3">
    <source>
        <dbReference type="ARBA" id="ARBA00022679"/>
    </source>
</evidence>
<evidence type="ECO:0000313" key="8">
    <source>
        <dbReference type="EMBL" id="ABB38998.1"/>
    </source>
</evidence>
<dbReference type="FunFam" id="1.10.600.10:FF:000001">
    <property type="entry name" value="Geranylgeranyl diphosphate synthase"/>
    <property type="match status" value="1"/>
</dbReference>
<comment type="cofactor">
    <cofactor evidence="1">
        <name>Mg(2+)</name>
        <dbReference type="ChEBI" id="CHEBI:18420"/>
    </cofactor>
</comment>
<keyword evidence="5" id="KW-0460">Magnesium</keyword>